<organism evidence="1 2">
    <name type="scientific">Arctium lappa</name>
    <name type="common">Greater burdock</name>
    <name type="synonym">Lappa major</name>
    <dbReference type="NCBI Taxonomy" id="4217"/>
    <lineage>
        <taxon>Eukaryota</taxon>
        <taxon>Viridiplantae</taxon>
        <taxon>Streptophyta</taxon>
        <taxon>Embryophyta</taxon>
        <taxon>Tracheophyta</taxon>
        <taxon>Spermatophyta</taxon>
        <taxon>Magnoliopsida</taxon>
        <taxon>eudicotyledons</taxon>
        <taxon>Gunneridae</taxon>
        <taxon>Pentapetalae</taxon>
        <taxon>asterids</taxon>
        <taxon>campanulids</taxon>
        <taxon>Asterales</taxon>
        <taxon>Asteraceae</taxon>
        <taxon>Carduoideae</taxon>
        <taxon>Cardueae</taxon>
        <taxon>Arctiinae</taxon>
        <taxon>Arctium</taxon>
    </lineage>
</organism>
<gene>
    <name evidence="1" type="ORF">L6452_05901</name>
</gene>
<dbReference type="Proteomes" id="UP001055879">
    <property type="component" value="Linkage Group LG02"/>
</dbReference>
<name>A0ACB9EHZ0_ARCLA</name>
<dbReference type="EMBL" id="CM042048">
    <property type="protein sequence ID" value="KAI3758341.1"/>
    <property type="molecule type" value="Genomic_DNA"/>
</dbReference>
<accession>A0ACB9EHZ0</accession>
<comment type="caution">
    <text evidence="1">The sequence shown here is derived from an EMBL/GenBank/DDBJ whole genome shotgun (WGS) entry which is preliminary data.</text>
</comment>
<reference evidence="2" key="1">
    <citation type="journal article" date="2022" name="Mol. Ecol. Resour.">
        <title>The genomes of chicory, endive, great burdock and yacon provide insights into Asteraceae palaeo-polyploidization history and plant inulin production.</title>
        <authorList>
            <person name="Fan W."/>
            <person name="Wang S."/>
            <person name="Wang H."/>
            <person name="Wang A."/>
            <person name="Jiang F."/>
            <person name="Liu H."/>
            <person name="Zhao H."/>
            <person name="Xu D."/>
            <person name="Zhang Y."/>
        </authorList>
    </citation>
    <scope>NUCLEOTIDE SEQUENCE [LARGE SCALE GENOMIC DNA]</scope>
    <source>
        <strain evidence="2">cv. Niubang</strain>
    </source>
</reference>
<evidence type="ECO:0000313" key="2">
    <source>
        <dbReference type="Proteomes" id="UP001055879"/>
    </source>
</evidence>
<protein>
    <submittedName>
        <fullName evidence="1">Uncharacterized protein</fullName>
    </submittedName>
</protein>
<sequence>MKNIPVEIDEDGGDDNSPFSPPHNGINVVHSHSPSSSSALLSAQNPSFSSTAPHRNQIISLFFRCPLTSRSKRHPVSCCASQQPNMAALAKEAKLWGGRFEEGVTDAVERFTESISFDKALYKHDIMGIRAHASMLAKQSRHECPPRRRKDMHPH</sequence>
<reference evidence="1 2" key="2">
    <citation type="journal article" date="2022" name="Mol. Ecol. Resour.">
        <title>The genomes of chicory, endive, great burdock and yacon provide insights into Asteraceae paleo-polyploidization history and plant inulin production.</title>
        <authorList>
            <person name="Fan W."/>
            <person name="Wang S."/>
            <person name="Wang H."/>
            <person name="Wang A."/>
            <person name="Jiang F."/>
            <person name="Liu H."/>
            <person name="Zhao H."/>
            <person name="Xu D."/>
            <person name="Zhang Y."/>
        </authorList>
    </citation>
    <scope>NUCLEOTIDE SEQUENCE [LARGE SCALE GENOMIC DNA]</scope>
    <source>
        <strain evidence="2">cv. Niubang</strain>
    </source>
</reference>
<evidence type="ECO:0000313" key="1">
    <source>
        <dbReference type="EMBL" id="KAI3758341.1"/>
    </source>
</evidence>
<proteinExistence type="predicted"/>
<keyword evidence="2" id="KW-1185">Reference proteome</keyword>